<evidence type="ECO:0000256" key="2">
    <source>
        <dbReference type="ARBA" id="ARBA00012438"/>
    </source>
</evidence>
<reference evidence="10 11" key="1">
    <citation type="submission" date="2023-03" db="EMBL/GenBank/DDBJ databases">
        <title>Bacillus Genome Sequencing.</title>
        <authorList>
            <person name="Dunlap C."/>
        </authorList>
    </citation>
    <scope>NUCLEOTIDE SEQUENCE [LARGE SCALE GENOMIC DNA]</scope>
    <source>
        <strain evidence="10 11">BD-533</strain>
    </source>
</reference>
<evidence type="ECO:0000256" key="5">
    <source>
        <dbReference type="ARBA" id="ARBA00022777"/>
    </source>
</evidence>
<accession>A0ABU6G1E6</accession>
<dbReference type="CDD" id="cd00075">
    <property type="entry name" value="HATPase"/>
    <property type="match status" value="1"/>
</dbReference>
<evidence type="ECO:0000256" key="8">
    <source>
        <dbReference type="SAM" id="Phobius"/>
    </source>
</evidence>
<gene>
    <name evidence="10" type="ORF">P4I72_10095</name>
</gene>
<keyword evidence="8" id="KW-1133">Transmembrane helix</keyword>
<feature type="transmembrane region" description="Helical" evidence="8">
    <location>
        <begin position="102"/>
        <end position="119"/>
    </location>
</feature>
<dbReference type="Gene3D" id="3.30.565.10">
    <property type="entry name" value="Histidine kinase-like ATPase, C-terminal domain"/>
    <property type="match status" value="1"/>
</dbReference>
<dbReference type="InterPro" id="IPR003594">
    <property type="entry name" value="HATPase_dom"/>
</dbReference>
<dbReference type="GO" id="GO:0016301">
    <property type="term" value="F:kinase activity"/>
    <property type="evidence" value="ECO:0007669"/>
    <property type="project" value="UniProtKB-KW"/>
</dbReference>
<keyword evidence="11" id="KW-1185">Reference proteome</keyword>
<evidence type="ECO:0000256" key="4">
    <source>
        <dbReference type="ARBA" id="ARBA00022741"/>
    </source>
</evidence>
<dbReference type="Pfam" id="PF02518">
    <property type="entry name" value="HATPase_c"/>
    <property type="match status" value="1"/>
</dbReference>
<evidence type="ECO:0000313" key="11">
    <source>
        <dbReference type="Proteomes" id="UP001338137"/>
    </source>
</evidence>
<comment type="caution">
    <text evidence="10">The sequence shown here is derived from an EMBL/GenBank/DDBJ whole genome shotgun (WGS) entry which is preliminary data.</text>
</comment>
<evidence type="ECO:0000313" key="10">
    <source>
        <dbReference type="EMBL" id="MEC0227474.1"/>
    </source>
</evidence>
<dbReference type="PANTHER" id="PTHR43065">
    <property type="entry name" value="SENSOR HISTIDINE KINASE"/>
    <property type="match status" value="1"/>
</dbReference>
<dbReference type="InterPro" id="IPR005467">
    <property type="entry name" value="His_kinase_dom"/>
</dbReference>
<name>A0ABU6G1E6_9BACL</name>
<feature type="transmembrane region" description="Helical" evidence="8">
    <location>
        <begin position="27"/>
        <end position="45"/>
    </location>
</feature>
<comment type="catalytic activity">
    <reaction evidence="1">
        <text>ATP + protein L-histidine = ADP + protein N-phospho-L-histidine.</text>
        <dbReference type="EC" id="2.7.13.3"/>
    </reaction>
</comment>
<dbReference type="InterPro" id="IPR004358">
    <property type="entry name" value="Sig_transdc_His_kin-like_C"/>
</dbReference>
<dbReference type="InterPro" id="IPR036890">
    <property type="entry name" value="HATPase_C_sf"/>
</dbReference>
<keyword evidence="6" id="KW-0067">ATP-binding</keyword>
<dbReference type="SMART" id="SM00387">
    <property type="entry name" value="HATPase_c"/>
    <property type="match status" value="1"/>
</dbReference>
<feature type="transmembrane region" description="Helical" evidence="8">
    <location>
        <begin position="196"/>
        <end position="217"/>
    </location>
</feature>
<keyword evidence="5 10" id="KW-0418">Kinase</keyword>
<feature type="transmembrane region" description="Helical" evidence="8">
    <location>
        <begin position="164"/>
        <end position="184"/>
    </location>
</feature>
<keyword evidence="7" id="KW-0902">Two-component regulatory system</keyword>
<dbReference type="PROSITE" id="PS50109">
    <property type="entry name" value="HIS_KIN"/>
    <property type="match status" value="1"/>
</dbReference>
<protein>
    <recommendedName>
        <fullName evidence="2">histidine kinase</fullName>
        <ecNumber evidence="2">2.7.13.3</ecNumber>
    </recommendedName>
</protein>
<dbReference type="RefSeq" id="WP_326071796.1">
    <property type="nucleotide sequence ID" value="NZ_JARLKY010000021.1"/>
</dbReference>
<organism evidence="10 11">
    <name type="scientific">Paenibacillus alba</name>
    <dbReference type="NCBI Taxonomy" id="1197127"/>
    <lineage>
        <taxon>Bacteria</taxon>
        <taxon>Bacillati</taxon>
        <taxon>Bacillota</taxon>
        <taxon>Bacilli</taxon>
        <taxon>Bacillales</taxon>
        <taxon>Paenibacillaceae</taxon>
        <taxon>Paenibacillus</taxon>
    </lineage>
</organism>
<proteinExistence type="predicted"/>
<evidence type="ECO:0000256" key="7">
    <source>
        <dbReference type="ARBA" id="ARBA00023012"/>
    </source>
</evidence>
<dbReference type="SUPFAM" id="SSF55874">
    <property type="entry name" value="ATPase domain of HSP90 chaperone/DNA topoisomerase II/histidine kinase"/>
    <property type="match status" value="1"/>
</dbReference>
<dbReference type="EC" id="2.7.13.3" evidence="2"/>
<keyword evidence="8" id="KW-0812">Transmembrane</keyword>
<evidence type="ECO:0000259" key="9">
    <source>
        <dbReference type="PROSITE" id="PS50109"/>
    </source>
</evidence>
<keyword evidence="3" id="KW-0808">Transferase</keyword>
<keyword evidence="4" id="KW-0547">Nucleotide-binding</keyword>
<feature type="transmembrane region" description="Helical" evidence="8">
    <location>
        <begin position="131"/>
        <end position="152"/>
    </location>
</feature>
<evidence type="ECO:0000256" key="1">
    <source>
        <dbReference type="ARBA" id="ARBA00000085"/>
    </source>
</evidence>
<keyword evidence="8" id="KW-0472">Membrane</keyword>
<evidence type="ECO:0000256" key="3">
    <source>
        <dbReference type="ARBA" id="ARBA00022679"/>
    </source>
</evidence>
<dbReference type="PRINTS" id="PR00344">
    <property type="entry name" value="BCTRLSENSOR"/>
</dbReference>
<feature type="domain" description="Histidine kinase" evidence="9">
    <location>
        <begin position="241"/>
        <end position="450"/>
    </location>
</feature>
<feature type="transmembrane region" description="Helical" evidence="8">
    <location>
        <begin position="5"/>
        <end position="21"/>
    </location>
</feature>
<sequence length="450" mass="51511">MIFTFIVLWLIAIILIINNPHNESTRWAAFVAFCGGAGGFARALIEDFSPVISLHQLMDTELESILHSTYNIGTFINTYGLPYGYLIFCLCYSELFGRRKKAILKAILFGPVILMFYITPLLPEIIHNYPITILWVAPYILIGSGLLIFSYYKETNPLLKKSRLFTNMIALPPVLFQLVSNYTLRLFRFDEVWRLNAIMMFFLLVLFIVLMIKFDFFGVKLRFERCRIDSTLKAVTSGTSFLNHAIKNEVGKISILAENIQHLTSDVKNKEVSDNVSHILASADHLLEMINRIQHQIQDIFLRKERNNLPALLHECVALNQTLLNKKRINIEEQYDLSRTIEYDSFHLKEVINNLLANAIDAMNSGGLMRVEAFELRNQVYILVKDSGIGISKSHLEHIFDPFFTTKMNKNNFGLGLSYCFNVIHKHGGKIEVFSELEKGTTVKVSLPVS</sequence>
<dbReference type="Proteomes" id="UP001338137">
    <property type="component" value="Unassembled WGS sequence"/>
</dbReference>
<dbReference type="PANTHER" id="PTHR43065:SF46">
    <property type="entry name" value="C4-DICARBOXYLATE TRANSPORT SENSOR PROTEIN DCTB"/>
    <property type="match status" value="1"/>
</dbReference>
<dbReference type="EMBL" id="JARLKY010000021">
    <property type="protein sequence ID" value="MEC0227474.1"/>
    <property type="molecule type" value="Genomic_DNA"/>
</dbReference>
<evidence type="ECO:0000256" key="6">
    <source>
        <dbReference type="ARBA" id="ARBA00022840"/>
    </source>
</evidence>